<evidence type="ECO:0000313" key="14">
    <source>
        <dbReference type="EMBL" id="EDW75127.2"/>
    </source>
</evidence>
<evidence type="ECO:0000256" key="1">
    <source>
        <dbReference type="ARBA" id="ARBA00004141"/>
    </source>
</evidence>
<evidence type="ECO:0000256" key="2">
    <source>
        <dbReference type="ARBA" id="ARBA00022679"/>
    </source>
</evidence>
<dbReference type="GO" id="GO:0016020">
    <property type="term" value="C:membrane"/>
    <property type="evidence" value="ECO:0007669"/>
    <property type="project" value="UniProtKB-SubCell"/>
</dbReference>
<comment type="similarity">
    <text evidence="8">Belongs to the membrane-bound acyltransferase family. Porcupine subfamily.</text>
</comment>
<dbReference type="GO" id="GO:0030258">
    <property type="term" value="P:lipid modification"/>
    <property type="evidence" value="ECO:0007669"/>
    <property type="project" value="TreeGrafter"/>
</dbReference>
<comment type="catalytic activity">
    <reaction evidence="11">
        <text>[Wnt protein]-L-serine + (9Z)-hexadecenoyl-CoA = [Wnt protein]-O-(9Z)-hexadecenoyl-L-serine + CoA</text>
        <dbReference type="Rhea" id="RHEA:45336"/>
        <dbReference type="Rhea" id="RHEA-COMP:11170"/>
        <dbReference type="Rhea" id="RHEA-COMP:11171"/>
        <dbReference type="ChEBI" id="CHEBI:29999"/>
        <dbReference type="ChEBI" id="CHEBI:57287"/>
        <dbReference type="ChEBI" id="CHEBI:61540"/>
        <dbReference type="ChEBI" id="CHEBI:85189"/>
        <dbReference type="EC" id="2.3.1.250"/>
    </reaction>
</comment>
<dbReference type="HOGENOM" id="CLU_048745_0_0_1"/>
<feature type="transmembrane region" description="Helical" evidence="13">
    <location>
        <begin position="272"/>
        <end position="294"/>
    </location>
</feature>
<dbReference type="Proteomes" id="UP000007798">
    <property type="component" value="Unassembled WGS sequence"/>
</dbReference>
<dbReference type="FunCoup" id="B4MSN8">
    <property type="interactions" value="446"/>
</dbReference>
<proteinExistence type="inferred from homology"/>
<evidence type="ECO:0000256" key="8">
    <source>
        <dbReference type="ARBA" id="ARBA00038269"/>
    </source>
</evidence>
<name>B4MSN8_DROWI</name>
<keyword evidence="3" id="KW-0879">Wnt signaling pathway</keyword>
<dbReference type="EMBL" id="CH963851">
    <property type="protein sequence ID" value="EDW75127.2"/>
    <property type="molecule type" value="Genomic_DNA"/>
</dbReference>
<evidence type="ECO:0000256" key="10">
    <source>
        <dbReference type="ARBA" id="ARBA00040371"/>
    </source>
</evidence>
<evidence type="ECO:0000256" key="4">
    <source>
        <dbReference type="ARBA" id="ARBA00022692"/>
    </source>
</evidence>
<evidence type="ECO:0000313" key="15">
    <source>
        <dbReference type="Proteomes" id="UP000007798"/>
    </source>
</evidence>
<evidence type="ECO:0000256" key="9">
    <source>
        <dbReference type="ARBA" id="ARBA00038867"/>
    </source>
</evidence>
<accession>B4MSN8</accession>
<dbReference type="InterPro" id="IPR004299">
    <property type="entry name" value="MBOAT_fam"/>
</dbReference>
<feature type="compositionally biased region" description="Acidic residues" evidence="12">
    <location>
        <begin position="13"/>
        <end position="23"/>
    </location>
</feature>
<dbReference type="InParanoid" id="B4MSN8"/>
<dbReference type="eggNOG" id="KOG4312">
    <property type="taxonomic scope" value="Eukaryota"/>
</dbReference>
<feature type="region of interest" description="Disordered" evidence="12">
    <location>
        <begin position="13"/>
        <end position="46"/>
    </location>
</feature>
<dbReference type="EC" id="2.3.1.250" evidence="9"/>
<evidence type="ECO:0000256" key="11">
    <source>
        <dbReference type="ARBA" id="ARBA00047978"/>
    </source>
</evidence>
<keyword evidence="2" id="KW-0808">Transferase</keyword>
<keyword evidence="4 13" id="KW-0812">Transmembrane</keyword>
<evidence type="ECO:0000256" key="6">
    <source>
        <dbReference type="ARBA" id="ARBA00023136"/>
    </source>
</evidence>
<protein>
    <recommendedName>
        <fullName evidence="10">Protein-serine O-palmitoleoyltransferase porcupine</fullName>
        <ecNumber evidence="9">2.3.1.250</ecNumber>
    </recommendedName>
</protein>
<evidence type="ECO:0000256" key="12">
    <source>
        <dbReference type="SAM" id="MobiDB-lite"/>
    </source>
</evidence>
<dbReference type="InterPro" id="IPR049941">
    <property type="entry name" value="LPLAT_7/PORCN-like"/>
</dbReference>
<evidence type="ECO:0000256" key="3">
    <source>
        <dbReference type="ARBA" id="ARBA00022687"/>
    </source>
</evidence>
<organism evidence="14 15">
    <name type="scientific">Drosophila willistoni</name>
    <name type="common">Fruit fly</name>
    <dbReference type="NCBI Taxonomy" id="7260"/>
    <lineage>
        <taxon>Eukaryota</taxon>
        <taxon>Metazoa</taxon>
        <taxon>Ecdysozoa</taxon>
        <taxon>Arthropoda</taxon>
        <taxon>Hexapoda</taxon>
        <taxon>Insecta</taxon>
        <taxon>Pterygota</taxon>
        <taxon>Neoptera</taxon>
        <taxon>Endopterygota</taxon>
        <taxon>Diptera</taxon>
        <taxon>Brachycera</taxon>
        <taxon>Muscomorpha</taxon>
        <taxon>Ephydroidea</taxon>
        <taxon>Drosophilidae</taxon>
        <taxon>Drosophila</taxon>
        <taxon>Sophophora</taxon>
    </lineage>
</organism>
<sequence>MKNMDYQYYDEPDYIDVDDDDADNGGHTENGFPYGYHNPSRLNPNQEDDDYYQDATAAERHLTLMERLSDNLENCVQPSLIQVAQYMAPMLILCLVSRILKQIYARRRGTVAQSEANCLSVAPLHVINSVCGIVLLYLTLGPRLGIILVLNVISYTLLQFVRLGNGQRGAIAIAALTIGSQFLYELAIWRQRQDWPQLRGIQMVANMKVISLAFDLTGSKDEITMPGPLAYLGYILNPATCLLGPWIRYAHYVESLVGNKGSHNWLRNLRQVILNVLLCLLTLAISNCLAPSLSEMTGSSHTLLMYTGALSVRTSHYFVCFLVQALLACADQRLEEEPTNSNWWLGHLVSRPGQIEWPRSLTSLVRSWNIPMHDWLKRYVYRGAMATGSSQHLLVSVFCTYLISSLLHGMDLRIYLVLLSLAAFGQGEMMLRRHLAQSFDACISANPCRGSELCRYSRCPAKPKCGFFVNLLIRFANLGFTLLVIYHLAYLGVVLLNESLSTDLDEESGSFMWHWSEAGYLSHYLGIGMFVLYLFIS</sequence>
<keyword evidence="15" id="KW-1185">Reference proteome</keyword>
<keyword evidence="6 13" id="KW-0472">Membrane</keyword>
<feature type="transmembrane region" description="Helical" evidence="13">
    <location>
        <begin position="144"/>
        <end position="163"/>
    </location>
</feature>
<comment type="subcellular location">
    <subcellularLocation>
        <location evidence="1">Membrane</location>
        <topology evidence="1">Multi-pass membrane protein</topology>
    </subcellularLocation>
</comment>
<keyword evidence="5 13" id="KW-1133">Transmembrane helix</keyword>
<dbReference type="GO" id="GO:0016055">
    <property type="term" value="P:Wnt signaling pathway"/>
    <property type="evidence" value="ECO:0007669"/>
    <property type="project" value="UniProtKB-KW"/>
</dbReference>
<evidence type="ECO:0000256" key="5">
    <source>
        <dbReference type="ARBA" id="ARBA00022989"/>
    </source>
</evidence>
<dbReference type="KEGG" id="dwi:6641106"/>
<dbReference type="PANTHER" id="PTHR13906:SF12">
    <property type="entry name" value="PROTEIN-SERINE O-PALMITOLEOYLTRANSFERASE PORCUPINE"/>
    <property type="match status" value="1"/>
</dbReference>
<evidence type="ECO:0000256" key="13">
    <source>
        <dbReference type="SAM" id="Phobius"/>
    </source>
</evidence>
<feature type="transmembrane region" description="Helical" evidence="13">
    <location>
        <begin position="465"/>
        <end position="489"/>
    </location>
</feature>
<dbReference type="OrthoDB" id="5968863at2759"/>
<dbReference type="GO" id="GO:0017147">
    <property type="term" value="F:Wnt-protein binding"/>
    <property type="evidence" value="ECO:0007669"/>
    <property type="project" value="TreeGrafter"/>
</dbReference>
<dbReference type="GO" id="GO:0061355">
    <property type="term" value="P:Wnt protein secretion"/>
    <property type="evidence" value="ECO:0007669"/>
    <property type="project" value="TreeGrafter"/>
</dbReference>
<reference evidence="14 15" key="1">
    <citation type="journal article" date="2007" name="Nature">
        <title>Evolution of genes and genomes on the Drosophila phylogeny.</title>
        <authorList>
            <consortium name="Drosophila 12 Genomes Consortium"/>
            <person name="Clark A.G."/>
            <person name="Eisen M.B."/>
            <person name="Smith D.R."/>
            <person name="Bergman C.M."/>
            <person name="Oliver B."/>
            <person name="Markow T.A."/>
            <person name="Kaufman T.C."/>
            <person name="Kellis M."/>
            <person name="Gelbart W."/>
            <person name="Iyer V.N."/>
            <person name="Pollard D.A."/>
            <person name="Sackton T.B."/>
            <person name="Larracuente A.M."/>
            <person name="Singh N.D."/>
            <person name="Abad J.P."/>
            <person name="Abt D.N."/>
            <person name="Adryan B."/>
            <person name="Aguade M."/>
            <person name="Akashi H."/>
            <person name="Anderson W.W."/>
            <person name="Aquadro C.F."/>
            <person name="Ardell D.H."/>
            <person name="Arguello R."/>
            <person name="Artieri C.G."/>
            <person name="Barbash D.A."/>
            <person name="Barker D."/>
            <person name="Barsanti P."/>
            <person name="Batterham P."/>
            <person name="Batzoglou S."/>
            <person name="Begun D."/>
            <person name="Bhutkar A."/>
            <person name="Blanco E."/>
            <person name="Bosak S.A."/>
            <person name="Bradley R.K."/>
            <person name="Brand A.D."/>
            <person name="Brent M.R."/>
            <person name="Brooks A.N."/>
            <person name="Brown R.H."/>
            <person name="Butlin R.K."/>
            <person name="Caggese C."/>
            <person name="Calvi B.R."/>
            <person name="Bernardo de Carvalho A."/>
            <person name="Caspi A."/>
            <person name="Castrezana S."/>
            <person name="Celniker S.E."/>
            <person name="Chang J.L."/>
            <person name="Chapple C."/>
            <person name="Chatterji S."/>
            <person name="Chinwalla A."/>
            <person name="Civetta A."/>
            <person name="Clifton S.W."/>
            <person name="Comeron J.M."/>
            <person name="Costello J.C."/>
            <person name="Coyne J.A."/>
            <person name="Daub J."/>
            <person name="David R.G."/>
            <person name="Delcher A.L."/>
            <person name="Delehaunty K."/>
            <person name="Do C.B."/>
            <person name="Ebling H."/>
            <person name="Edwards K."/>
            <person name="Eickbush T."/>
            <person name="Evans J.D."/>
            <person name="Filipski A."/>
            <person name="Findeiss S."/>
            <person name="Freyhult E."/>
            <person name="Fulton L."/>
            <person name="Fulton R."/>
            <person name="Garcia A.C."/>
            <person name="Gardiner A."/>
            <person name="Garfield D.A."/>
            <person name="Garvin B.E."/>
            <person name="Gibson G."/>
            <person name="Gilbert D."/>
            <person name="Gnerre S."/>
            <person name="Godfrey J."/>
            <person name="Good R."/>
            <person name="Gotea V."/>
            <person name="Gravely B."/>
            <person name="Greenberg A.J."/>
            <person name="Griffiths-Jones S."/>
            <person name="Gross S."/>
            <person name="Guigo R."/>
            <person name="Gustafson E.A."/>
            <person name="Haerty W."/>
            <person name="Hahn M.W."/>
            <person name="Halligan D.L."/>
            <person name="Halpern A.L."/>
            <person name="Halter G.M."/>
            <person name="Han M.V."/>
            <person name="Heger A."/>
            <person name="Hillier L."/>
            <person name="Hinrichs A.S."/>
            <person name="Holmes I."/>
            <person name="Hoskins R.A."/>
            <person name="Hubisz M.J."/>
            <person name="Hultmark D."/>
            <person name="Huntley M.A."/>
            <person name="Jaffe D.B."/>
            <person name="Jagadeeshan S."/>
            <person name="Jeck W.R."/>
            <person name="Johnson J."/>
            <person name="Jones C.D."/>
            <person name="Jordan W.C."/>
            <person name="Karpen G.H."/>
            <person name="Kataoka E."/>
            <person name="Keightley P.D."/>
            <person name="Kheradpour P."/>
            <person name="Kirkness E.F."/>
            <person name="Koerich L.B."/>
            <person name="Kristiansen K."/>
            <person name="Kudrna D."/>
            <person name="Kulathinal R.J."/>
            <person name="Kumar S."/>
            <person name="Kwok R."/>
            <person name="Lander E."/>
            <person name="Langley C.H."/>
            <person name="Lapoint R."/>
            <person name="Lazzaro B.P."/>
            <person name="Lee S.J."/>
            <person name="Levesque L."/>
            <person name="Li R."/>
            <person name="Lin C.F."/>
            <person name="Lin M.F."/>
            <person name="Lindblad-Toh K."/>
            <person name="Llopart A."/>
            <person name="Long M."/>
            <person name="Low L."/>
            <person name="Lozovsky E."/>
            <person name="Lu J."/>
            <person name="Luo M."/>
            <person name="Machado C.A."/>
            <person name="Makalowski W."/>
            <person name="Marzo M."/>
            <person name="Matsuda M."/>
            <person name="Matzkin L."/>
            <person name="McAllister B."/>
            <person name="McBride C.S."/>
            <person name="McKernan B."/>
            <person name="McKernan K."/>
            <person name="Mendez-Lago M."/>
            <person name="Minx P."/>
            <person name="Mollenhauer M.U."/>
            <person name="Montooth K."/>
            <person name="Mount S.M."/>
            <person name="Mu X."/>
            <person name="Myers E."/>
            <person name="Negre B."/>
            <person name="Newfeld S."/>
            <person name="Nielsen R."/>
            <person name="Noor M.A."/>
            <person name="O'Grady P."/>
            <person name="Pachter L."/>
            <person name="Papaceit M."/>
            <person name="Parisi M.J."/>
            <person name="Parisi M."/>
            <person name="Parts L."/>
            <person name="Pedersen J.S."/>
            <person name="Pesole G."/>
            <person name="Phillippy A.M."/>
            <person name="Ponting C.P."/>
            <person name="Pop M."/>
            <person name="Porcelli D."/>
            <person name="Powell J.R."/>
            <person name="Prohaska S."/>
            <person name="Pruitt K."/>
            <person name="Puig M."/>
            <person name="Quesneville H."/>
            <person name="Ram K.R."/>
            <person name="Rand D."/>
            <person name="Rasmussen M.D."/>
            <person name="Reed L.K."/>
            <person name="Reenan R."/>
            <person name="Reily A."/>
            <person name="Remington K.A."/>
            <person name="Rieger T.T."/>
            <person name="Ritchie M.G."/>
            <person name="Robin C."/>
            <person name="Rogers Y.H."/>
            <person name="Rohde C."/>
            <person name="Rozas J."/>
            <person name="Rubenfield M.J."/>
            <person name="Ruiz A."/>
            <person name="Russo S."/>
            <person name="Salzberg S.L."/>
            <person name="Sanchez-Gracia A."/>
            <person name="Saranga D.J."/>
            <person name="Sato H."/>
            <person name="Schaeffer S.W."/>
            <person name="Schatz M.C."/>
            <person name="Schlenke T."/>
            <person name="Schwartz R."/>
            <person name="Segarra C."/>
            <person name="Singh R.S."/>
            <person name="Sirot L."/>
            <person name="Sirota M."/>
            <person name="Sisneros N.B."/>
            <person name="Smith C.D."/>
            <person name="Smith T.F."/>
            <person name="Spieth J."/>
            <person name="Stage D.E."/>
            <person name="Stark A."/>
            <person name="Stephan W."/>
            <person name="Strausberg R.L."/>
            <person name="Strempel S."/>
            <person name="Sturgill D."/>
            <person name="Sutton G."/>
            <person name="Sutton G.G."/>
            <person name="Tao W."/>
            <person name="Teichmann S."/>
            <person name="Tobari Y.N."/>
            <person name="Tomimura Y."/>
            <person name="Tsolas J.M."/>
            <person name="Valente V.L."/>
            <person name="Venter E."/>
            <person name="Venter J.C."/>
            <person name="Vicario S."/>
            <person name="Vieira F.G."/>
            <person name="Vilella A.J."/>
            <person name="Villasante A."/>
            <person name="Walenz B."/>
            <person name="Wang J."/>
            <person name="Wasserman M."/>
            <person name="Watts T."/>
            <person name="Wilson D."/>
            <person name="Wilson R.K."/>
            <person name="Wing R.A."/>
            <person name="Wolfner M.F."/>
            <person name="Wong A."/>
            <person name="Wong G.K."/>
            <person name="Wu C.I."/>
            <person name="Wu G."/>
            <person name="Yamamoto D."/>
            <person name="Yang H.P."/>
            <person name="Yang S.P."/>
            <person name="Yorke J.A."/>
            <person name="Yoshida K."/>
            <person name="Zdobnov E."/>
            <person name="Zhang P."/>
            <person name="Zhang Y."/>
            <person name="Zimin A.V."/>
            <person name="Baldwin J."/>
            <person name="Abdouelleil A."/>
            <person name="Abdulkadir J."/>
            <person name="Abebe A."/>
            <person name="Abera B."/>
            <person name="Abreu J."/>
            <person name="Acer S.C."/>
            <person name="Aftuck L."/>
            <person name="Alexander A."/>
            <person name="An P."/>
            <person name="Anderson E."/>
            <person name="Anderson S."/>
            <person name="Arachi H."/>
            <person name="Azer M."/>
            <person name="Bachantsang P."/>
            <person name="Barry A."/>
            <person name="Bayul T."/>
            <person name="Berlin A."/>
            <person name="Bessette D."/>
            <person name="Bloom T."/>
            <person name="Blye J."/>
            <person name="Boguslavskiy L."/>
            <person name="Bonnet C."/>
            <person name="Boukhgalter B."/>
            <person name="Bourzgui I."/>
            <person name="Brown A."/>
            <person name="Cahill P."/>
            <person name="Channer S."/>
            <person name="Cheshatsang Y."/>
            <person name="Chuda L."/>
            <person name="Citroen M."/>
            <person name="Collymore A."/>
            <person name="Cooke P."/>
            <person name="Costello M."/>
            <person name="D'Aco K."/>
            <person name="Daza R."/>
            <person name="De Haan G."/>
            <person name="DeGray S."/>
            <person name="DeMaso C."/>
            <person name="Dhargay N."/>
            <person name="Dooley K."/>
            <person name="Dooley E."/>
            <person name="Doricent M."/>
            <person name="Dorje P."/>
            <person name="Dorjee K."/>
            <person name="Dupes A."/>
            <person name="Elong R."/>
            <person name="Falk J."/>
            <person name="Farina A."/>
            <person name="Faro S."/>
            <person name="Ferguson D."/>
            <person name="Fisher S."/>
            <person name="Foley C.D."/>
            <person name="Franke A."/>
            <person name="Friedrich D."/>
            <person name="Gadbois L."/>
            <person name="Gearin G."/>
            <person name="Gearin C.R."/>
            <person name="Giannoukos G."/>
            <person name="Goode T."/>
            <person name="Graham J."/>
            <person name="Grandbois E."/>
            <person name="Grewal S."/>
            <person name="Gyaltsen K."/>
            <person name="Hafez N."/>
            <person name="Hagos B."/>
            <person name="Hall J."/>
            <person name="Henson C."/>
            <person name="Hollinger A."/>
            <person name="Honan T."/>
            <person name="Huard M.D."/>
            <person name="Hughes L."/>
            <person name="Hurhula B."/>
            <person name="Husby M.E."/>
            <person name="Kamat A."/>
            <person name="Kanga B."/>
            <person name="Kashin S."/>
            <person name="Khazanovich D."/>
            <person name="Kisner P."/>
            <person name="Lance K."/>
            <person name="Lara M."/>
            <person name="Lee W."/>
            <person name="Lennon N."/>
            <person name="Letendre F."/>
            <person name="LeVine R."/>
            <person name="Lipovsky A."/>
            <person name="Liu X."/>
            <person name="Liu J."/>
            <person name="Liu S."/>
            <person name="Lokyitsang T."/>
            <person name="Lokyitsang Y."/>
            <person name="Lubonja R."/>
            <person name="Lui A."/>
            <person name="MacDonald P."/>
            <person name="Magnisalis V."/>
            <person name="Maru K."/>
            <person name="Matthews C."/>
            <person name="McCusker W."/>
            <person name="McDonough S."/>
            <person name="Mehta T."/>
            <person name="Meldrim J."/>
            <person name="Meneus L."/>
            <person name="Mihai O."/>
            <person name="Mihalev A."/>
            <person name="Mihova T."/>
            <person name="Mittelman R."/>
            <person name="Mlenga V."/>
            <person name="Montmayeur A."/>
            <person name="Mulrain L."/>
            <person name="Navidi A."/>
            <person name="Naylor J."/>
            <person name="Negash T."/>
            <person name="Nguyen T."/>
            <person name="Nguyen N."/>
            <person name="Nicol R."/>
            <person name="Norbu C."/>
            <person name="Norbu N."/>
            <person name="Novod N."/>
            <person name="O'Neill B."/>
            <person name="Osman S."/>
            <person name="Markiewicz E."/>
            <person name="Oyono O.L."/>
            <person name="Patti C."/>
            <person name="Phunkhang P."/>
            <person name="Pierre F."/>
            <person name="Priest M."/>
            <person name="Raghuraman S."/>
            <person name="Rege F."/>
            <person name="Reyes R."/>
            <person name="Rise C."/>
            <person name="Rogov P."/>
            <person name="Ross K."/>
            <person name="Ryan E."/>
            <person name="Settipalli S."/>
            <person name="Shea T."/>
            <person name="Sherpa N."/>
            <person name="Shi L."/>
            <person name="Shih D."/>
            <person name="Sparrow T."/>
            <person name="Spaulding J."/>
            <person name="Stalker J."/>
            <person name="Stange-Thomann N."/>
            <person name="Stavropoulos S."/>
            <person name="Stone C."/>
            <person name="Strader C."/>
            <person name="Tesfaye S."/>
            <person name="Thomson T."/>
            <person name="Thoulutsang Y."/>
            <person name="Thoulutsang D."/>
            <person name="Topham K."/>
            <person name="Topping I."/>
            <person name="Tsamla T."/>
            <person name="Vassiliev H."/>
            <person name="Vo A."/>
            <person name="Wangchuk T."/>
            <person name="Wangdi T."/>
            <person name="Weiand M."/>
            <person name="Wilkinson J."/>
            <person name="Wilson A."/>
            <person name="Yadav S."/>
            <person name="Young G."/>
            <person name="Yu Q."/>
            <person name="Zembek L."/>
            <person name="Zhong D."/>
            <person name="Zimmer A."/>
            <person name="Zwirko Z."/>
            <person name="Jaffe D.B."/>
            <person name="Alvarez P."/>
            <person name="Brockman W."/>
            <person name="Butler J."/>
            <person name="Chin C."/>
            <person name="Gnerre S."/>
            <person name="Grabherr M."/>
            <person name="Kleber M."/>
            <person name="Mauceli E."/>
            <person name="MacCallum I."/>
        </authorList>
    </citation>
    <scope>NUCLEOTIDE SEQUENCE [LARGE SCALE GENOMIC DNA]</scope>
    <source>
        <strain evidence="15">Tucson 14030-0811.24</strain>
    </source>
</reference>
<feature type="transmembrane region" description="Helical" evidence="13">
    <location>
        <begin position="518"/>
        <end position="536"/>
    </location>
</feature>
<keyword evidence="7" id="KW-0012">Acyltransferase</keyword>
<dbReference type="PANTHER" id="PTHR13906">
    <property type="entry name" value="PORCUPINE"/>
    <property type="match status" value="1"/>
</dbReference>
<dbReference type="GO" id="GO:1990698">
    <property type="term" value="F:palmitoleoyltransferase activity"/>
    <property type="evidence" value="ECO:0007669"/>
    <property type="project" value="UniProtKB-EC"/>
</dbReference>
<dbReference type="AlphaFoldDB" id="B4MSN8"/>
<dbReference type="GO" id="GO:0005783">
    <property type="term" value="C:endoplasmic reticulum"/>
    <property type="evidence" value="ECO:0007669"/>
    <property type="project" value="TreeGrafter"/>
</dbReference>
<evidence type="ECO:0000256" key="7">
    <source>
        <dbReference type="ARBA" id="ARBA00023315"/>
    </source>
</evidence>
<dbReference type="STRING" id="7260.B4MSN8"/>
<dbReference type="Pfam" id="PF03062">
    <property type="entry name" value="MBOAT"/>
    <property type="match status" value="1"/>
</dbReference>
<feature type="transmembrane region" description="Helical" evidence="13">
    <location>
        <begin position="170"/>
        <end position="189"/>
    </location>
</feature>
<gene>
    <name evidence="14" type="primary">Dwil\GK20006</name>
    <name evidence="14" type="ORF">Dwil_GK20006</name>
</gene>